<keyword evidence="4" id="KW-0520">NAD</keyword>
<dbReference type="EMBL" id="CAMXCT030001516">
    <property type="protein sequence ID" value="CAL4778119.1"/>
    <property type="molecule type" value="Genomic_DNA"/>
</dbReference>
<dbReference type="Proteomes" id="UP001152797">
    <property type="component" value="Unassembled WGS sequence"/>
</dbReference>
<evidence type="ECO:0000313" key="7">
    <source>
        <dbReference type="EMBL" id="CAL4778119.1"/>
    </source>
</evidence>
<keyword evidence="8" id="KW-1185">Reference proteome</keyword>
<organism evidence="6">
    <name type="scientific">Cladocopium goreaui</name>
    <dbReference type="NCBI Taxonomy" id="2562237"/>
    <lineage>
        <taxon>Eukaryota</taxon>
        <taxon>Sar</taxon>
        <taxon>Alveolata</taxon>
        <taxon>Dinophyceae</taxon>
        <taxon>Suessiales</taxon>
        <taxon>Symbiodiniaceae</taxon>
        <taxon>Cladocopium</taxon>
    </lineage>
</organism>
<dbReference type="EMBL" id="CAMXCT020001516">
    <property type="protein sequence ID" value="CAL1144182.1"/>
    <property type="molecule type" value="Genomic_DNA"/>
</dbReference>
<evidence type="ECO:0000256" key="3">
    <source>
        <dbReference type="ARBA" id="ARBA00022833"/>
    </source>
</evidence>
<dbReference type="InterPro" id="IPR012317">
    <property type="entry name" value="Poly(ADP-ribose)pol_cat_dom"/>
</dbReference>
<keyword evidence="2" id="KW-0863">Zinc-finger</keyword>
<dbReference type="InterPro" id="IPR043145">
    <property type="entry name" value="Znf_ZZ_sf"/>
</dbReference>
<evidence type="ECO:0000256" key="4">
    <source>
        <dbReference type="RuleBase" id="RU362114"/>
    </source>
</evidence>
<dbReference type="EC" id="2.4.2.-" evidence="4"/>
<dbReference type="InterPro" id="IPR051712">
    <property type="entry name" value="ARTD-AVP"/>
</dbReference>
<dbReference type="Gene3D" id="3.30.60.90">
    <property type="match status" value="1"/>
</dbReference>
<dbReference type="EMBL" id="CAMXCT010001516">
    <property type="protein sequence ID" value="CAI3990807.1"/>
    <property type="molecule type" value="Genomic_DNA"/>
</dbReference>
<evidence type="ECO:0000313" key="6">
    <source>
        <dbReference type="EMBL" id="CAI3990807.1"/>
    </source>
</evidence>
<dbReference type="InterPro" id="IPR000433">
    <property type="entry name" value="Znf_ZZ"/>
</dbReference>
<proteinExistence type="predicted"/>
<keyword evidence="4" id="KW-0808">Transferase</keyword>
<keyword evidence="1" id="KW-0479">Metal-binding</keyword>
<gene>
    <name evidence="6" type="ORF">C1SCF055_LOCUS17761</name>
</gene>
<dbReference type="PROSITE" id="PS51059">
    <property type="entry name" value="PARP_CATALYTIC"/>
    <property type="match status" value="1"/>
</dbReference>
<evidence type="ECO:0000259" key="5">
    <source>
        <dbReference type="PROSITE" id="PS51059"/>
    </source>
</evidence>
<dbReference type="Gene3D" id="3.90.228.10">
    <property type="match status" value="2"/>
</dbReference>
<dbReference type="SUPFAM" id="SSF56399">
    <property type="entry name" value="ADP-ribosylation"/>
    <property type="match status" value="1"/>
</dbReference>
<keyword evidence="3" id="KW-0862">Zinc</keyword>
<sequence>MTCTKNHVLANLGTTKDNGWCCDGRQQPGGCRSGLTDFHQSSGLRRFRCEACDFDFCEECYLEQLNSRRCRNGHLLVSLGTSRDDGWGCDGKSEGGCRSKEQGFKTTKGLPRFRCNACDYDLCDRCYSSPPAPKGCNKGHKLRSLGLTRDTGWVCDMGGTPDGCKRNIEKFKESKGIFRFHCEVCDFDLCDKCFEARPCLETNKETERRGVPARCMEVNHSIIPSYWDKSRLEDIPMEKGLNPNEENTMNKFAKIELKGSDLEAIQKLFDSTYKKVYTRDRKGAKVPDRLKIVRVERIQNLQNWAEFRSRQQEVLEEIKKLKDAGEKGVCKNGHELEPLGTTQDNGWGCDGRADGGCLSGITDFHQTKGMNRFRCQKCDFDYCDKCYILRTGAKLCMKGHPLVPLGTTKDNGWGCDNHSTKEGCLRANKTKGIDRYRCEQCDYDLCDKCYQTHIGHVLNNIKTDQMDLHSEESDKDSNTVWLFHGTSTEAATLITRGDFLVDKAGSNAGTLYGRGIYLAESCSKSDEYSRENADGHRCILLCRATLGNILYNDEVSPNIDCLLRQIRDKRYHSLLGDREKCRRTFREFVVYDDDQVYPEFAVWYERVYE</sequence>
<evidence type="ECO:0000256" key="2">
    <source>
        <dbReference type="ARBA" id="ARBA00022771"/>
    </source>
</evidence>
<dbReference type="OrthoDB" id="412596at2759"/>
<dbReference type="Pfam" id="PF00569">
    <property type="entry name" value="ZZ"/>
    <property type="match status" value="1"/>
</dbReference>
<feature type="domain" description="PARP catalytic" evidence="5">
    <location>
        <begin position="236"/>
        <end position="609"/>
    </location>
</feature>
<evidence type="ECO:0000256" key="1">
    <source>
        <dbReference type="ARBA" id="ARBA00022723"/>
    </source>
</evidence>
<dbReference type="Pfam" id="PF00644">
    <property type="entry name" value="PARP"/>
    <property type="match status" value="1"/>
</dbReference>
<dbReference type="GO" id="GO:0008270">
    <property type="term" value="F:zinc ion binding"/>
    <property type="evidence" value="ECO:0007669"/>
    <property type="project" value="UniProtKB-KW"/>
</dbReference>
<dbReference type="GO" id="GO:0003950">
    <property type="term" value="F:NAD+ poly-ADP-ribosyltransferase activity"/>
    <property type="evidence" value="ECO:0007669"/>
    <property type="project" value="UniProtKB-UniRule"/>
</dbReference>
<dbReference type="PANTHER" id="PTHR45740:SF2">
    <property type="entry name" value="POLY [ADP-RIBOSE] POLYMERASE"/>
    <property type="match status" value="1"/>
</dbReference>
<name>A0A9P1CGP2_9DINO</name>
<evidence type="ECO:0000313" key="8">
    <source>
        <dbReference type="Proteomes" id="UP001152797"/>
    </source>
</evidence>
<dbReference type="GO" id="GO:1990404">
    <property type="term" value="F:NAD+-protein mono-ADP-ribosyltransferase activity"/>
    <property type="evidence" value="ECO:0007669"/>
    <property type="project" value="TreeGrafter"/>
</dbReference>
<comment type="caution">
    <text evidence="6">The sequence shown here is derived from an EMBL/GenBank/DDBJ whole genome shotgun (WGS) entry which is preliminary data.</text>
</comment>
<reference evidence="6" key="1">
    <citation type="submission" date="2022-10" db="EMBL/GenBank/DDBJ databases">
        <authorList>
            <person name="Chen Y."/>
            <person name="Dougan E. K."/>
            <person name="Chan C."/>
            <person name="Rhodes N."/>
            <person name="Thang M."/>
        </authorList>
    </citation>
    <scope>NUCLEOTIDE SEQUENCE</scope>
</reference>
<dbReference type="PANTHER" id="PTHR45740">
    <property type="entry name" value="POLY [ADP-RIBOSE] POLYMERASE"/>
    <property type="match status" value="1"/>
</dbReference>
<reference evidence="7 8" key="2">
    <citation type="submission" date="2024-05" db="EMBL/GenBank/DDBJ databases">
        <authorList>
            <person name="Chen Y."/>
            <person name="Shah S."/>
            <person name="Dougan E. K."/>
            <person name="Thang M."/>
            <person name="Chan C."/>
        </authorList>
    </citation>
    <scope>NUCLEOTIDE SEQUENCE [LARGE SCALE GENOMIC DNA]</scope>
</reference>
<dbReference type="GO" id="GO:0005634">
    <property type="term" value="C:nucleus"/>
    <property type="evidence" value="ECO:0007669"/>
    <property type="project" value="TreeGrafter"/>
</dbReference>
<protein>
    <recommendedName>
        <fullName evidence="4">Poly [ADP-ribose] polymerase</fullName>
        <shortName evidence="4">PARP</shortName>
        <ecNumber evidence="4">2.4.2.-</ecNumber>
    </recommendedName>
</protein>
<dbReference type="AlphaFoldDB" id="A0A9P1CGP2"/>
<accession>A0A9P1CGP2</accession>
<keyword evidence="4" id="KW-0328">Glycosyltransferase</keyword>